<protein>
    <recommendedName>
        <fullName evidence="3">Dihydroneopterin aldolase</fullName>
    </recommendedName>
</protein>
<dbReference type="RefSeq" id="WP_189155216.1">
    <property type="nucleotide sequence ID" value="NZ_BMNC01000003.1"/>
</dbReference>
<organism evidence="1 2">
    <name type="scientific">Lentzea pudingi</name>
    <dbReference type="NCBI Taxonomy" id="1789439"/>
    <lineage>
        <taxon>Bacteria</taxon>
        <taxon>Bacillati</taxon>
        <taxon>Actinomycetota</taxon>
        <taxon>Actinomycetes</taxon>
        <taxon>Pseudonocardiales</taxon>
        <taxon>Pseudonocardiaceae</taxon>
        <taxon>Lentzea</taxon>
    </lineage>
</organism>
<dbReference type="EMBL" id="BMNC01000003">
    <property type="protein sequence ID" value="GGM90543.1"/>
    <property type="molecule type" value="Genomic_DNA"/>
</dbReference>
<sequence>MLLDIRTWKYHGLHVSVDVVVTAEDLCLHDWRAELGNPSTARYVRILFDGDPGFADYVSLRRLVVAGVVSADDQVLERAMRLDLYTFDLPVLDVQPVDAGGVLAWAEDARSSWRSQRG</sequence>
<keyword evidence="2" id="KW-1185">Reference proteome</keyword>
<evidence type="ECO:0000313" key="2">
    <source>
        <dbReference type="Proteomes" id="UP000597656"/>
    </source>
</evidence>
<dbReference type="Proteomes" id="UP000597656">
    <property type="component" value="Unassembled WGS sequence"/>
</dbReference>
<comment type="caution">
    <text evidence="1">The sequence shown here is derived from an EMBL/GenBank/DDBJ whole genome shotgun (WGS) entry which is preliminary data.</text>
</comment>
<evidence type="ECO:0008006" key="3">
    <source>
        <dbReference type="Google" id="ProtNLM"/>
    </source>
</evidence>
<gene>
    <name evidence="1" type="ORF">GCM10011609_29440</name>
</gene>
<accession>A0ABQ2HV26</accession>
<name>A0ABQ2HV26_9PSEU</name>
<proteinExistence type="predicted"/>
<evidence type="ECO:0000313" key="1">
    <source>
        <dbReference type="EMBL" id="GGM90543.1"/>
    </source>
</evidence>
<reference evidence="2" key="1">
    <citation type="journal article" date="2019" name="Int. J. Syst. Evol. Microbiol.">
        <title>The Global Catalogue of Microorganisms (GCM) 10K type strain sequencing project: providing services to taxonomists for standard genome sequencing and annotation.</title>
        <authorList>
            <consortium name="The Broad Institute Genomics Platform"/>
            <consortium name="The Broad Institute Genome Sequencing Center for Infectious Disease"/>
            <person name="Wu L."/>
            <person name="Ma J."/>
        </authorList>
    </citation>
    <scope>NUCLEOTIDE SEQUENCE [LARGE SCALE GENOMIC DNA]</scope>
    <source>
        <strain evidence="2">CGMCC 4.7319</strain>
    </source>
</reference>